<sequence length="661" mass="73720">MSGYFIVPTNHTCQKLECGQGLRGIVIKPALRRPSVHNGNAEPVALTVATVTSMSAIGVRRASFSRMQQSKINLATLLVRAAMDLQFSALRVQQVHTYGCTPVFLPVPKALGSQSGVAAVRTVWRTVPLALEPTFAKGAKVSRTTLCSSMRAGATINAQKCMPNFFLYDDTCYESCPKHFYPDLHQCVPCHENCLECKGPKEDDCKACADTSKVLYKGLCLDMCPEGTYKDEADDECKDCFEFCRSCSSAWTCLACQEGLTIVNEVCKAPKECAAVEYWDEGTHRCQPCHRKCSRCSGPAEDQCYTCPGETLLLNTTCVKSCPEGYHTDKDSHRCVPCHSSCRTCEGSHSMQCHSCRPGWFQLGKECLLQCRDGYYGESGRCEKCDKSCKACRGPRPTDCQSCDKFFFLLRSKGQCHRTCPEHYFADQHAQTCERCHPTCDKCDGFSSISTLSLHSPLLQHPCCLPNLLSIKGEKFNCKKCHESCVECKGPGAKNCTVCPDGLLLHMDEGRCLHCCNASHPQRSQDCCDCQSTTEECILPVSETVPSERTKTALLVTSGAMLLLLLGAAVVVWRKSRSRPVAKGRYEKLAEPTVSYSSYRSSYLEEDQVIEYRDRDYDEDDEDDIVYMSQDGTVYRKFKYGLLEEAEDDELEYDDESYSFQ</sequence>
<dbReference type="SMART" id="SM00261">
    <property type="entry name" value="FU"/>
    <property type="match status" value="6"/>
</dbReference>
<organism evidence="2 3">
    <name type="scientific">Cricetulus griseus</name>
    <name type="common">Chinese hamster</name>
    <name type="synonym">Cricetulus barabensis griseus</name>
    <dbReference type="NCBI Taxonomy" id="10029"/>
    <lineage>
        <taxon>Eukaryota</taxon>
        <taxon>Metazoa</taxon>
        <taxon>Chordata</taxon>
        <taxon>Craniata</taxon>
        <taxon>Vertebrata</taxon>
        <taxon>Euteleostomi</taxon>
        <taxon>Mammalia</taxon>
        <taxon>Eutheria</taxon>
        <taxon>Euarchontoglires</taxon>
        <taxon>Glires</taxon>
        <taxon>Rodentia</taxon>
        <taxon>Myomorpha</taxon>
        <taxon>Muroidea</taxon>
        <taxon>Cricetidae</taxon>
        <taxon>Cricetinae</taxon>
        <taxon>Cricetulus</taxon>
    </lineage>
</organism>
<reference evidence="3" key="1">
    <citation type="journal article" date="2011" name="Nat. Biotechnol.">
        <title>The genomic sequence of the Chinese hamster ovary (CHO)-K1 cell line.</title>
        <authorList>
            <person name="Xu X."/>
            <person name="Nagarajan H."/>
            <person name="Lewis N.E."/>
            <person name="Pan S."/>
            <person name="Cai Z."/>
            <person name="Liu X."/>
            <person name="Chen W."/>
            <person name="Xie M."/>
            <person name="Wang W."/>
            <person name="Hammond S."/>
            <person name="Andersen M.R."/>
            <person name="Neff N."/>
            <person name="Passarelli B."/>
            <person name="Koh W."/>
            <person name="Fan H.C."/>
            <person name="Wang J."/>
            <person name="Gui Y."/>
            <person name="Lee K.H."/>
            <person name="Betenbaugh M.J."/>
            <person name="Quake S.R."/>
            <person name="Famili I."/>
            <person name="Palsson B.O."/>
            <person name="Wang J."/>
        </authorList>
    </citation>
    <scope>NUCLEOTIDE SEQUENCE [LARGE SCALE GENOMIC DNA]</scope>
    <source>
        <strain evidence="3">CHO K1 cell line</strain>
    </source>
</reference>
<keyword evidence="1" id="KW-0812">Transmembrane</keyword>
<dbReference type="Gene3D" id="2.10.220.10">
    <property type="entry name" value="Hormone Receptor, Insulin-like Growth Factor Receptor 1, Chain A, domain 2"/>
    <property type="match status" value="4"/>
</dbReference>
<evidence type="ECO:0000256" key="1">
    <source>
        <dbReference type="SAM" id="Phobius"/>
    </source>
</evidence>
<dbReference type="PaxDb" id="10029-XP_007627227.1"/>
<dbReference type="Proteomes" id="UP000001075">
    <property type="component" value="Unassembled WGS sequence"/>
</dbReference>
<accession>G3IH44</accession>
<evidence type="ECO:0000313" key="2">
    <source>
        <dbReference type="EMBL" id="EGW13958.1"/>
    </source>
</evidence>
<dbReference type="AlphaFoldDB" id="G3IH44"/>
<dbReference type="STRING" id="10029.G3IH44"/>
<evidence type="ECO:0000313" key="3">
    <source>
        <dbReference type="Proteomes" id="UP000001075"/>
    </source>
</evidence>
<proteinExistence type="predicted"/>
<name>G3IH44_CRIGR</name>
<feature type="transmembrane region" description="Helical" evidence="1">
    <location>
        <begin position="553"/>
        <end position="573"/>
    </location>
</feature>
<dbReference type="InterPro" id="IPR006212">
    <property type="entry name" value="Furin_repeat"/>
</dbReference>
<dbReference type="SUPFAM" id="SSF57184">
    <property type="entry name" value="Growth factor receptor domain"/>
    <property type="match status" value="3"/>
</dbReference>
<dbReference type="PANTHER" id="PTHR15332:SF175">
    <property type="entry name" value="PROPROTEIN CONVERTASE SUBTILISIN_KEXIN TYPE 5-LIKE"/>
    <property type="match status" value="1"/>
</dbReference>
<dbReference type="eggNOG" id="KOG3525">
    <property type="taxonomic scope" value="Eukaryota"/>
</dbReference>
<dbReference type="EMBL" id="JH002709">
    <property type="protein sequence ID" value="EGW13958.1"/>
    <property type="molecule type" value="Genomic_DNA"/>
</dbReference>
<keyword evidence="1" id="KW-0472">Membrane</keyword>
<dbReference type="InParanoid" id="G3IH44"/>
<gene>
    <name evidence="2" type="ORF">I79_023125</name>
</gene>
<keyword evidence="1" id="KW-1133">Transmembrane helix</keyword>
<dbReference type="InterPro" id="IPR009030">
    <property type="entry name" value="Growth_fac_rcpt_cys_sf"/>
</dbReference>
<dbReference type="PANTHER" id="PTHR15332">
    <property type="entry name" value="PROPROTEIN CONVERTASE SUBTILISIN_KEXIN TYPE 5-LIKE"/>
    <property type="match status" value="1"/>
</dbReference>
<protein>
    <submittedName>
        <fullName evidence="2">Proprotein convertase subtilisin/kexin type 5</fullName>
    </submittedName>
</protein>
<dbReference type="CDD" id="cd00064">
    <property type="entry name" value="FU"/>
    <property type="match status" value="5"/>
</dbReference>